<dbReference type="AlphaFoldDB" id="A0A919M836"/>
<comment type="caution">
    <text evidence="2">The sequence shown here is derived from an EMBL/GenBank/DDBJ whole genome shotgun (WGS) entry which is preliminary data.</text>
</comment>
<dbReference type="Proteomes" id="UP000598174">
    <property type="component" value="Unassembled WGS sequence"/>
</dbReference>
<name>A0A919M836_9ACTN</name>
<proteinExistence type="predicted"/>
<dbReference type="RefSeq" id="WP_203816605.1">
    <property type="nucleotide sequence ID" value="NZ_BAAABP010000007.1"/>
</dbReference>
<organism evidence="2 3">
    <name type="scientific">Paractinoplanes ferrugineus</name>
    <dbReference type="NCBI Taxonomy" id="113564"/>
    <lineage>
        <taxon>Bacteria</taxon>
        <taxon>Bacillati</taxon>
        <taxon>Actinomycetota</taxon>
        <taxon>Actinomycetes</taxon>
        <taxon>Micromonosporales</taxon>
        <taxon>Micromonosporaceae</taxon>
        <taxon>Paractinoplanes</taxon>
    </lineage>
</organism>
<dbReference type="EMBL" id="BOMM01000012">
    <property type="protein sequence ID" value="GIE10066.1"/>
    <property type="molecule type" value="Genomic_DNA"/>
</dbReference>
<gene>
    <name evidence="2" type="ORF">Afe05nite_19060</name>
</gene>
<reference evidence="2" key="1">
    <citation type="submission" date="2021-01" db="EMBL/GenBank/DDBJ databases">
        <title>Whole genome shotgun sequence of Actinoplanes ferrugineus NBRC 15555.</title>
        <authorList>
            <person name="Komaki H."/>
            <person name="Tamura T."/>
        </authorList>
    </citation>
    <scope>NUCLEOTIDE SEQUENCE</scope>
    <source>
        <strain evidence="2">NBRC 15555</strain>
    </source>
</reference>
<evidence type="ECO:0000256" key="1">
    <source>
        <dbReference type="SAM" id="MobiDB-lite"/>
    </source>
</evidence>
<accession>A0A919M836</accession>
<evidence type="ECO:0000313" key="3">
    <source>
        <dbReference type="Proteomes" id="UP000598174"/>
    </source>
</evidence>
<evidence type="ECO:0008006" key="4">
    <source>
        <dbReference type="Google" id="ProtNLM"/>
    </source>
</evidence>
<protein>
    <recommendedName>
        <fullName evidence="4">Chromosome partitioning protein</fullName>
    </recommendedName>
</protein>
<feature type="compositionally biased region" description="Basic and acidic residues" evidence="1">
    <location>
        <begin position="143"/>
        <end position="154"/>
    </location>
</feature>
<keyword evidence="3" id="KW-1185">Reference proteome</keyword>
<evidence type="ECO:0000313" key="2">
    <source>
        <dbReference type="EMBL" id="GIE10066.1"/>
    </source>
</evidence>
<feature type="region of interest" description="Disordered" evidence="1">
    <location>
        <begin position="136"/>
        <end position="160"/>
    </location>
</feature>
<sequence length="160" mass="16671">MPVVEASVVAGMVIAWAVRKARRAAGRVDETVDAAIDVGADRLHDVVLARLGEPVREDLAQEAAGESGQVSELTRQQVELAVAAAARRDEAFAATVTDLLAQLRAAGTQVLAAPGSTVFTGEVTATAYDDATAIGQAGTVNIGDRRREDPDPHRPGRPGH</sequence>